<evidence type="ECO:0000256" key="2">
    <source>
        <dbReference type="ARBA" id="ARBA00023125"/>
    </source>
</evidence>
<dbReference type="Proteomes" id="UP000662914">
    <property type="component" value="Chromosome"/>
</dbReference>
<evidence type="ECO:0000313" key="5">
    <source>
        <dbReference type="EMBL" id="BBO19498.1"/>
    </source>
</evidence>
<name>A0A809QY75_9PROT</name>
<evidence type="ECO:0000256" key="3">
    <source>
        <dbReference type="PROSITE-ProRule" id="PRU00335"/>
    </source>
</evidence>
<evidence type="ECO:0000259" key="4">
    <source>
        <dbReference type="PROSITE" id="PS50977"/>
    </source>
</evidence>
<organism evidence="5 6">
    <name type="scientific">Candidatus Desulfobacillus denitrificans</name>
    <dbReference type="NCBI Taxonomy" id="2608985"/>
    <lineage>
        <taxon>Bacteria</taxon>
        <taxon>Pseudomonadati</taxon>
        <taxon>Pseudomonadota</taxon>
        <taxon>Betaproteobacteria</taxon>
        <taxon>Candidatus Desulfobacillus</taxon>
    </lineage>
</organism>
<dbReference type="InterPro" id="IPR009057">
    <property type="entry name" value="Homeodomain-like_sf"/>
</dbReference>
<dbReference type="PROSITE" id="PS50977">
    <property type="entry name" value="HTH_TETR_2"/>
    <property type="match status" value="1"/>
</dbReference>
<accession>A0A809QY75</accession>
<evidence type="ECO:0000313" key="6">
    <source>
        <dbReference type="Proteomes" id="UP000662914"/>
    </source>
</evidence>
<gene>
    <name evidence="5" type="ORF">DSYM_01970</name>
</gene>
<feature type="domain" description="HTH tetR-type" evidence="4">
    <location>
        <begin position="19"/>
        <end position="79"/>
    </location>
</feature>
<dbReference type="PANTHER" id="PTHR30055:SF183">
    <property type="entry name" value="NUCLEOID OCCLUSION FACTOR SLMA"/>
    <property type="match status" value="1"/>
</dbReference>
<dbReference type="InterPro" id="IPR001647">
    <property type="entry name" value="HTH_TetR"/>
</dbReference>
<dbReference type="PRINTS" id="PR00455">
    <property type="entry name" value="HTHTETR"/>
</dbReference>
<dbReference type="GO" id="GO:0003700">
    <property type="term" value="F:DNA-binding transcription factor activity"/>
    <property type="evidence" value="ECO:0007669"/>
    <property type="project" value="TreeGrafter"/>
</dbReference>
<dbReference type="SUPFAM" id="SSF48498">
    <property type="entry name" value="Tetracyclin repressor-like, C-terminal domain"/>
    <property type="match status" value="1"/>
</dbReference>
<dbReference type="Pfam" id="PF00440">
    <property type="entry name" value="TetR_N"/>
    <property type="match status" value="1"/>
</dbReference>
<dbReference type="InterPro" id="IPR050109">
    <property type="entry name" value="HTH-type_TetR-like_transc_reg"/>
</dbReference>
<dbReference type="EMBL" id="AP021857">
    <property type="protein sequence ID" value="BBO19498.1"/>
    <property type="molecule type" value="Genomic_DNA"/>
</dbReference>
<dbReference type="KEGG" id="ddz:DSYM_01970"/>
<keyword evidence="1" id="KW-0175">Coiled coil</keyword>
<evidence type="ECO:0000256" key="1">
    <source>
        <dbReference type="ARBA" id="ARBA00023054"/>
    </source>
</evidence>
<dbReference type="SUPFAM" id="SSF46689">
    <property type="entry name" value="Homeodomain-like"/>
    <property type="match status" value="1"/>
</dbReference>
<dbReference type="InterPro" id="IPR036271">
    <property type="entry name" value="Tet_transcr_reg_TetR-rel_C_sf"/>
</dbReference>
<proteinExistence type="predicted"/>
<keyword evidence="2 3" id="KW-0238">DNA-binding</keyword>
<feature type="DNA-binding region" description="H-T-H motif" evidence="3">
    <location>
        <begin position="42"/>
        <end position="61"/>
    </location>
</feature>
<dbReference type="Pfam" id="PF17932">
    <property type="entry name" value="TetR_C_24"/>
    <property type="match status" value="1"/>
</dbReference>
<sequence length="203" mass="22805">MARSEKKPAARKAAAADEGNRRAELIRAAGRLFVDKGFDATTIRDIADAVGMRSGSPFYHFKSKQDMLKAVMIEGLTAALEAQQAAVAGLKDPEEKFRALVQSHLRIILEDHTEFPVLLYEWRALSEESRAEVIAVKDRYEAVWQPVLRELKKAGRIADDGKVARLLLFGALNWVVQWYRPGGGSNIRQIAERAIELFLCEQR</sequence>
<dbReference type="InterPro" id="IPR041490">
    <property type="entry name" value="KstR2_TetR_C"/>
</dbReference>
<dbReference type="PANTHER" id="PTHR30055">
    <property type="entry name" value="HTH-TYPE TRANSCRIPTIONAL REGULATOR RUTR"/>
    <property type="match status" value="1"/>
</dbReference>
<dbReference type="GO" id="GO:0000976">
    <property type="term" value="F:transcription cis-regulatory region binding"/>
    <property type="evidence" value="ECO:0007669"/>
    <property type="project" value="TreeGrafter"/>
</dbReference>
<dbReference type="AlphaFoldDB" id="A0A809QY75"/>
<protein>
    <submittedName>
        <fullName evidence="5">TetR/AcrR family transcriptional regulator</fullName>
    </submittedName>
</protein>
<dbReference type="Gene3D" id="1.10.357.10">
    <property type="entry name" value="Tetracycline Repressor, domain 2"/>
    <property type="match status" value="1"/>
</dbReference>
<reference evidence="5" key="1">
    <citation type="journal article" name="DNA Res.">
        <title>The physiological potential of anammox bacteria as revealed by their core genome structure.</title>
        <authorList>
            <person name="Okubo T."/>
            <person name="Toyoda A."/>
            <person name="Fukuhara K."/>
            <person name="Uchiyama I."/>
            <person name="Harigaya Y."/>
            <person name="Kuroiwa M."/>
            <person name="Suzuki T."/>
            <person name="Murakami Y."/>
            <person name="Suwa Y."/>
            <person name="Takami H."/>
        </authorList>
    </citation>
    <scope>NUCLEOTIDE SEQUENCE</scope>
    <source>
        <strain evidence="5">317325-3</strain>
    </source>
</reference>